<evidence type="ECO:0000313" key="1">
    <source>
        <dbReference type="EMBL" id="PZA14913.1"/>
    </source>
</evidence>
<organism evidence="1 2">
    <name type="scientific">Parazoarcus communis SWub3 = DSM 12120</name>
    <dbReference type="NCBI Taxonomy" id="1121029"/>
    <lineage>
        <taxon>Bacteria</taxon>
        <taxon>Pseudomonadati</taxon>
        <taxon>Pseudomonadota</taxon>
        <taxon>Betaproteobacteria</taxon>
        <taxon>Rhodocyclales</taxon>
        <taxon>Zoogloeaceae</taxon>
        <taxon>Parazoarcus</taxon>
    </lineage>
</organism>
<protein>
    <submittedName>
        <fullName evidence="1">DUF3025 domain-containing protein</fullName>
    </submittedName>
</protein>
<dbReference type="AlphaFoldDB" id="A0A323USC3"/>
<dbReference type="Proteomes" id="UP000248259">
    <property type="component" value="Unassembled WGS sequence"/>
</dbReference>
<name>A0A323USC3_9RHOO</name>
<proteinExistence type="predicted"/>
<gene>
    <name evidence="1" type="ORF">DNK49_19595</name>
</gene>
<reference evidence="1 2" key="1">
    <citation type="submission" date="2018-06" db="EMBL/GenBank/DDBJ databases">
        <title>Azoarcus communis strain SWub3 genome.</title>
        <authorList>
            <person name="Zorraquino Salvo V."/>
            <person name="Toubiana D."/>
            <person name="Blumwald E."/>
        </authorList>
    </citation>
    <scope>NUCLEOTIDE SEQUENCE [LARGE SCALE GENOMIC DNA]</scope>
    <source>
        <strain evidence="1 2">SWub3</strain>
    </source>
</reference>
<dbReference type="Pfam" id="PF11227">
    <property type="entry name" value="DUF3025"/>
    <property type="match status" value="1"/>
</dbReference>
<comment type="caution">
    <text evidence="1">The sequence shown here is derived from an EMBL/GenBank/DDBJ whole genome shotgun (WGS) entry which is preliminary data.</text>
</comment>
<accession>A0A323USC3</accession>
<sequence>MSALPTAPAAYRHRILFSPIARFLAAAPQPGVPDIAALNAMREQWVPGLQSGSGAPLCFVRPPKGLDGYESHIHATGEVPTRADDWHDYFNALAWLAWPRSKQALNRLHVDILQQRQTAGLSGRGSQRDAMTQFDECGVVVVTADADLAAGLAAHEWMGVFWAARQRLIARSQFMVFGHASWDLLRDPFPGLCAKACYRVVDESWLALDHAARLADTDAWLADHLRAHANALSPASWRPLPLLGIPGVTSDNEQQAYYLDTKQFRPRRLPATRPC</sequence>
<dbReference type="InterPro" id="IPR021390">
    <property type="entry name" value="DUF3025"/>
</dbReference>
<dbReference type="OrthoDB" id="5292474at2"/>
<dbReference type="EMBL" id="QKOE01000020">
    <property type="protein sequence ID" value="PZA14913.1"/>
    <property type="molecule type" value="Genomic_DNA"/>
</dbReference>
<evidence type="ECO:0000313" key="2">
    <source>
        <dbReference type="Proteomes" id="UP000248259"/>
    </source>
</evidence>
<keyword evidence="2" id="KW-1185">Reference proteome</keyword>